<evidence type="ECO:0000256" key="9">
    <source>
        <dbReference type="SAM" id="Phobius"/>
    </source>
</evidence>
<dbReference type="EMBL" id="FOWE01000004">
    <property type="protein sequence ID" value="SFO17497.1"/>
    <property type="molecule type" value="Genomic_DNA"/>
</dbReference>
<organism evidence="11 12">
    <name type="scientific">Geodermatophilus obscurus</name>
    <dbReference type="NCBI Taxonomy" id="1861"/>
    <lineage>
        <taxon>Bacteria</taxon>
        <taxon>Bacillati</taxon>
        <taxon>Actinomycetota</taxon>
        <taxon>Actinomycetes</taxon>
        <taxon>Geodermatophilales</taxon>
        <taxon>Geodermatophilaceae</taxon>
        <taxon>Geodermatophilus</taxon>
    </lineage>
</organism>
<evidence type="ECO:0000256" key="5">
    <source>
        <dbReference type="ARBA" id="ARBA00022692"/>
    </source>
</evidence>
<evidence type="ECO:0000256" key="8">
    <source>
        <dbReference type="SAM" id="MobiDB-lite"/>
    </source>
</evidence>
<evidence type="ECO:0000256" key="3">
    <source>
        <dbReference type="ARBA" id="ARBA00022448"/>
    </source>
</evidence>
<dbReference type="GO" id="GO:0022857">
    <property type="term" value="F:transmembrane transporter activity"/>
    <property type="evidence" value="ECO:0007669"/>
    <property type="project" value="InterPro"/>
</dbReference>
<dbReference type="InterPro" id="IPR004638">
    <property type="entry name" value="EmrB-like"/>
</dbReference>
<keyword evidence="5 9" id="KW-0812">Transmembrane</keyword>
<evidence type="ECO:0000256" key="2">
    <source>
        <dbReference type="ARBA" id="ARBA00007520"/>
    </source>
</evidence>
<feature type="transmembrane region" description="Helical" evidence="9">
    <location>
        <begin position="335"/>
        <end position="354"/>
    </location>
</feature>
<feature type="transmembrane region" description="Helical" evidence="9">
    <location>
        <begin position="511"/>
        <end position="530"/>
    </location>
</feature>
<evidence type="ECO:0000256" key="4">
    <source>
        <dbReference type="ARBA" id="ARBA00022475"/>
    </source>
</evidence>
<reference evidence="12" key="1">
    <citation type="submission" date="2016-10" db="EMBL/GenBank/DDBJ databases">
        <authorList>
            <person name="Varghese N."/>
            <person name="Submissions S."/>
        </authorList>
    </citation>
    <scope>NUCLEOTIDE SEQUENCE [LARGE SCALE GENOMIC DNA]</scope>
    <source>
        <strain evidence="12">DSM 43161</strain>
    </source>
</reference>
<keyword evidence="6 9" id="KW-1133">Transmembrane helix</keyword>
<feature type="compositionally biased region" description="Low complexity" evidence="8">
    <location>
        <begin position="548"/>
        <end position="579"/>
    </location>
</feature>
<dbReference type="Proteomes" id="UP000183642">
    <property type="component" value="Unassembled WGS sequence"/>
</dbReference>
<dbReference type="InterPro" id="IPR011701">
    <property type="entry name" value="MFS"/>
</dbReference>
<feature type="transmembrane region" description="Helical" evidence="9">
    <location>
        <begin position="126"/>
        <end position="150"/>
    </location>
</feature>
<dbReference type="OrthoDB" id="7375466at2"/>
<dbReference type="NCBIfam" id="TIGR00711">
    <property type="entry name" value="efflux_EmrB"/>
    <property type="match status" value="1"/>
</dbReference>
<accession>A0A1I5F198</accession>
<evidence type="ECO:0000256" key="6">
    <source>
        <dbReference type="ARBA" id="ARBA00022989"/>
    </source>
</evidence>
<feature type="transmembrane region" description="Helical" evidence="9">
    <location>
        <begin position="195"/>
        <end position="215"/>
    </location>
</feature>
<dbReference type="SUPFAM" id="SSF103473">
    <property type="entry name" value="MFS general substrate transporter"/>
    <property type="match status" value="1"/>
</dbReference>
<feature type="transmembrane region" description="Helical" evidence="9">
    <location>
        <begin position="70"/>
        <end position="89"/>
    </location>
</feature>
<feature type="transmembrane region" description="Helical" evidence="9">
    <location>
        <begin position="295"/>
        <end position="315"/>
    </location>
</feature>
<feature type="transmembrane region" description="Helical" evidence="9">
    <location>
        <begin position="162"/>
        <end position="183"/>
    </location>
</feature>
<keyword evidence="4" id="KW-1003">Cell membrane</keyword>
<feature type="region of interest" description="Disordered" evidence="8">
    <location>
        <begin position="548"/>
        <end position="592"/>
    </location>
</feature>
<protein>
    <submittedName>
        <fullName evidence="11">Drug resistance transporter, EmrB/QacA subfamily</fullName>
    </submittedName>
</protein>
<proteinExistence type="inferred from homology"/>
<comment type="subcellular location">
    <subcellularLocation>
        <location evidence="1">Cell membrane</location>
        <topology evidence="1">Multi-pass membrane protein</topology>
    </subcellularLocation>
</comment>
<feature type="transmembrane region" description="Helical" evidence="9">
    <location>
        <begin position="387"/>
        <end position="405"/>
    </location>
</feature>
<feature type="domain" description="Major facilitator superfamily (MFS) profile" evidence="10">
    <location>
        <begin position="36"/>
        <end position="535"/>
    </location>
</feature>
<gene>
    <name evidence="11" type="ORF">SAMN05660359_01777</name>
</gene>
<dbReference type="PROSITE" id="PS50850">
    <property type="entry name" value="MFS"/>
    <property type="match status" value="1"/>
</dbReference>
<dbReference type="Gene3D" id="1.20.1250.20">
    <property type="entry name" value="MFS general substrate transporter like domains"/>
    <property type="match status" value="1"/>
</dbReference>
<feature type="transmembrane region" description="Helical" evidence="9">
    <location>
        <begin position="227"/>
        <end position="245"/>
    </location>
</feature>
<feature type="transmembrane region" description="Helical" evidence="9">
    <location>
        <begin position="257"/>
        <end position="275"/>
    </location>
</feature>
<feature type="transmembrane region" description="Helical" evidence="9">
    <location>
        <begin position="33"/>
        <end position="58"/>
    </location>
</feature>
<name>A0A1I5F198_9ACTN</name>
<evidence type="ECO:0000256" key="7">
    <source>
        <dbReference type="ARBA" id="ARBA00023136"/>
    </source>
</evidence>
<dbReference type="PRINTS" id="PR01036">
    <property type="entry name" value="TCRTETB"/>
</dbReference>
<dbReference type="InterPro" id="IPR020846">
    <property type="entry name" value="MFS_dom"/>
</dbReference>
<dbReference type="Pfam" id="PF07690">
    <property type="entry name" value="MFS_1"/>
    <property type="match status" value="1"/>
</dbReference>
<dbReference type="Gene3D" id="1.20.1720.10">
    <property type="entry name" value="Multidrug resistance protein D"/>
    <property type="match status" value="1"/>
</dbReference>
<keyword evidence="3" id="KW-0813">Transport</keyword>
<keyword evidence="12" id="KW-1185">Reference proteome</keyword>
<evidence type="ECO:0000259" key="10">
    <source>
        <dbReference type="PROSITE" id="PS50850"/>
    </source>
</evidence>
<dbReference type="FunFam" id="1.20.1720.10:FF:000004">
    <property type="entry name" value="EmrB/QacA family drug resistance transporter"/>
    <property type="match status" value="1"/>
</dbReference>
<dbReference type="GO" id="GO:0005886">
    <property type="term" value="C:plasma membrane"/>
    <property type="evidence" value="ECO:0007669"/>
    <property type="project" value="UniProtKB-SubCell"/>
</dbReference>
<evidence type="ECO:0000313" key="11">
    <source>
        <dbReference type="EMBL" id="SFO17497.1"/>
    </source>
</evidence>
<keyword evidence="7 9" id="KW-0472">Membrane</keyword>
<comment type="similarity">
    <text evidence="2">Belongs to the major facilitator superfamily. TCR/Tet family.</text>
</comment>
<dbReference type="CDD" id="cd17502">
    <property type="entry name" value="MFS_Azr1_MDR_like"/>
    <property type="match status" value="1"/>
</dbReference>
<sequence length="592" mass="61708">MSQSTARPTGGGSGARAAASAPDSSGAFTHRQILTIVAGLMVAMFLAALDQTVVSTAIRTIADDLQGYDLQVWATTAFLITSTISTPLYGKLSDIYGRRPFYLFAITAFVVGSVLCGMADSMYQLAAFRAVQGIGAGGLMSLALAIIGDIVPPRERSRYQGYFMAVFGASSVLGPVIGGFFAGQASLLGITGWRWIFYVNVPLGLLAFAAVFRVLHLPHERREHRIDWPGALALVTFVVPLLLIAEQGRIWGWTSPRALLCYAIGAVGFVLFLLAERAYGDEALLPLRLFRNRSFTVATTGSVVIGAAMFGGLLLLPQYLQIVHGSSATVAGLQMIPLVLGIMIGAMGSGIAISRTGRYRVFPLAGTVLMTTALVSLSFVVGAETSIWALVPFMVLLGVGLGFNFQPAVLAVQNAVPPSQLGVATSSVTFFRQMGATIGTAAFLSVLFSRLPGAIEESVATAAASDPRVAGALQSGQLPVGGDLSDTSFIQALPSYLALPFKTGFSESIDLVFLIAACAAAIGFLVFLFLPQLALSDKSGIQARQAAARQTAGAPTGEDAGEQVTQAAGAAAPTSTAPPVGRPGDGETATRR</sequence>
<feature type="region of interest" description="Disordered" evidence="8">
    <location>
        <begin position="1"/>
        <end position="23"/>
    </location>
</feature>
<evidence type="ECO:0000313" key="12">
    <source>
        <dbReference type="Proteomes" id="UP000183642"/>
    </source>
</evidence>
<dbReference type="InterPro" id="IPR036259">
    <property type="entry name" value="MFS_trans_sf"/>
</dbReference>
<evidence type="ECO:0000256" key="1">
    <source>
        <dbReference type="ARBA" id="ARBA00004651"/>
    </source>
</evidence>
<dbReference type="PANTHER" id="PTHR23501:SF197">
    <property type="entry name" value="COMD"/>
    <property type="match status" value="1"/>
</dbReference>
<dbReference type="RefSeq" id="WP_075013183.1">
    <property type="nucleotide sequence ID" value="NZ_FOWE01000004.1"/>
</dbReference>
<dbReference type="AlphaFoldDB" id="A0A1I5F198"/>
<dbReference type="PANTHER" id="PTHR23501">
    <property type="entry name" value="MAJOR FACILITATOR SUPERFAMILY"/>
    <property type="match status" value="1"/>
</dbReference>
<feature type="transmembrane region" description="Helical" evidence="9">
    <location>
        <begin position="361"/>
        <end position="381"/>
    </location>
</feature>
<feature type="transmembrane region" description="Helical" evidence="9">
    <location>
        <begin position="101"/>
        <end position="120"/>
    </location>
</feature>